<comment type="caution">
    <text evidence="3">The sequence shown here is derived from an EMBL/GenBank/DDBJ whole genome shotgun (WGS) entry which is preliminary data.</text>
</comment>
<dbReference type="Gene3D" id="1.20.1050.10">
    <property type="match status" value="1"/>
</dbReference>
<evidence type="ECO:0000313" key="4">
    <source>
        <dbReference type="Proteomes" id="UP001055125"/>
    </source>
</evidence>
<sequence length="209" mass="22466">MTDLVFYTHPMSRGRIVRWMLEEVGEPYRTEVLGYGASMKAADYRAINPMGKVPAIVHGDTVVTECAAICAYLADAFPEAGLAPPPGSAARGPYYRWLFFAAGPVESAVLNKALGVEVPPERKATVGYGSMNEVLDALEGAVTGREYLAGGAFSAADLYLGSHLAWGMQFGTLEKRPAFETYVGRFRQRPAAQRANAIDDELLKNAGGA</sequence>
<feature type="domain" description="GST C-terminal" evidence="2">
    <location>
        <begin position="87"/>
        <end position="206"/>
    </location>
</feature>
<dbReference type="SUPFAM" id="SSF47616">
    <property type="entry name" value="GST C-terminal domain-like"/>
    <property type="match status" value="1"/>
</dbReference>
<dbReference type="Pfam" id="PF13409">
    <property type="entry name" value="GST_N_2"/>
    <property type="match status" value="1"/>
</dbReference>
<keyword evidence="4" id="KW-1185">Reference proteome</keyword>
<dbReference type="InterPro" id="IPR004045">
    <property type="entry name" value="Glutathione_S-Trfase_N"/>
</dbReference>
<evidence type="ECO:0000313" key="3">
    <source>
        <dbReference type="EMBL" id="GJD95487.1"/>
    </source>
</evidence>
<dbReference type="PROSITE" id="PS50405">
    <property type="entry name" value="GST_CTER"/>
    <property type="match status" value="1"/>
</dbReference>
<dbReference type="EMBL" id="BPQP01000038">
    <property type="protein sequence ID" value="GJD95487.1"/>
    <property type="molecule type" value="Genomic_DNA"/>
</dbReference>
<dbReference type="PANTHER" id="PTHR44051">
    <property type="entry name" value="GLUTATHIONE S-TRANSFERASE-RELATED"/>
    <property type="match status" value="1"/>
</dbReference>
<dbReference type="InterPro" id="IPR004046">
    <property type="entry name" value="GST_C"/>
</dbReference>
<dbReference type="SUPFAM" id="SSF52833">
    <property type="entry name" value="Thioredoxin-like"/>
    <property type="match status" value="1"/>
</dbReference>
<dbReference type="CDD" id="cd03046">
    <property type="entry name" value="GST_N_GTT1_like"/>
    <property type="match status" value="1"/>
</dbReference>
<dbReference type="SFLD" id="SFLDG00358">
    <property type="entry name" value="Main_(cytGST)"/>
    <property type="match status" value="1"/>
</dbReference>
<dbReference type="InterPro" id="IPR036249">
    <property type="entry name" value="Thioredoxin-like_sf"/>
</dbReference>
<dbReference type="Proteomes" id="UP001055125">
    <property type="component" value="Unassembled WGS sequence"/>
</dbReference>
<dbReference type="PROSITE" id="PS50404">
    <property type="entry name" value="GST_NTER"/>
    <property type="match status" value="1"/>
</dbReference>
<name>A0ABQ4S123_9HYPH</name>
<dbReference type="InterPro" id="IPR036282">
    <property type="entry name" value="Glutathione-S-Trfase_C_sf"/>
</dbReference>
<gene>
    <name evidence="3" type="primary">gstB_2</name>
    <name evidence="3" type="ORF">OCOJLMKI_2700</name>
</gene>
<dbReference type="Pfam" id="PF00043">
    <property type="entry name" value="GST_C"/>
    <property type="match status" value="1"/>
</dbReference>
<dbReference type="InterPro" id="IPR010987">
    <property type="entry name" value="Glutathione-S-Trfase_C-like"/>
</dbReference>
<dbReference type="PANTHER" id="PTHR44051:SF21">
    <property type="entry name" value="GLUTATHIONE S-TRANSFERASE FAMILY PROTEIN"/>
    <property type="match status" value="1"/>
</dbReference>
<dbReference type="CDD" id="cd03207">
    <property type="entry name" value="GST_C_8"/>
    <property type="match status" value="1"/>
</dbReference>
<feature type="domain" description="GST N-terminal" evidence="1">
    <location>
        <begin position="1"/>
        <end position="81"/>
    </location>
</feature>
<protein>
    <submittedName>
        <fullName evidence="3">Glutathione S-transferase GST-6.0</fullName>
    </submittedName>
</protein>
<dbReference type="RefSeq" id="WP_238244631.1">
    <property type="nucleotide sequence ID" value="NZ_BPQP01000038.1"/>
</dbReference>
<accession>A0ABQ4S123</accession>
<organism evidence="3 4">
    <name type="scientific">Methylobacterium iners</name>
    <dbReference type="NCBI Taxonomy" id="418707"/>
    <lineage>
        <taxon>Bacteria</taxon>
        <taxon>Pseudomonadati</taxon>
        <taxon>Pseudomonadota</taxon>
        <taxon>Alphaproteobacteria</taxon>
        <taxon>Hyphomicrobiales</taxon>
        <taxon>Methylobacteriaceae</taxon>
        <taxon>Methylobacterium</taxon>
    </lineage>
</organism>
<dbReference type="SFLD" id="SFLDG01150">
    <property type="entry name" value="Main.1:_Beta-like"/>
    <property type="match status" value="1"/>
</dbReference>
<reference evidence="3" key="1">
    <citation type="journal article" date="2021" name="Front. Microbiol.">
        <title>Comprehensive Comparative Genomics and Phenotyping of Methylobacterium Species.</title>
        <authorList>
            <person name="Alessa O."/>
            <person name="Ogura Y."/>
            <person name="Fujitani Y."/>
            <person name="Takami H."/>
            <person name="Hayashi T."/>
            <person name="Sahin N."/>
            <person name="Tani A."/>
        </authorList>
    </citation>
    <scope>NUCLEOTIDE SEQUENCE</scope>
    <source>
        <strain evidence="3">DSM 19015</strain>
    </source>
</reference>
<dbReference type="SFLD" id="SFLDS00019">
    <property type="entry name" value="Glutathione_Transferase_(cytos"/>
    <property type="match status" value="1"/>
</dbReference>
<evidence type="ECO:0000259" key="1">
    <source>
        <dbReference type="PROSITE" id="PS50404"/>
    </source>
</evidence>
<dbReference type="InterPro" id="IPR040079">
    <property type="entry name" value="Glutathione_S-Trfase"/>
</dbReference>
<proteinExistence type="predicted"/>
<reference evidence="3" key="2">
    <citation type="submission" date="2021-08" db="EMBL/GenBank/DDBJ databases">
        <authorList>
            <person name="Tani A."/>
            <person name="Ola A."/>
            <person name="Ogura Y."/>
            <person name="Katsura K."/>
            <person name="Hayashi T."/>
        </authorList>
    </citation>
    <scope>NUCLEOTIDE SEQUENCE</scope>
    <source>
        <strain evidence="3">DSM 19015</strain>
    </source>
</reference>
<dbReference type="Gene3D" id="3.40.30.10">
    <property type="entry name" value="Glutaredoxin"/>
    <property type="match status" value="1"/>
</dbReference>
<evidence type="ECO:0000259" key="2">
    <source>
        <dbReference type="PROSITE" id="PS50405"/>
    </source>
</evidence>